<dbReference type="Pfam" id="PF00583">
    <property type="entry name" value="Acetyltransf_1"/>
    <property type="match status" value="1"/>
</dbReference>
<keyword evidence="3" id="KW-1185">Reference proteome</keyword>
<dbReference type="PROSITE" id="PS51186">
    <property type="entry name" value="GNAT"/>
    <property type="match status" value="1"/>
</dbReference>
<dbReference type="GO" id="GO:0016747">
    <property type="term" value="F:acyltransferase activity, transferring groups other than amino-acyl groups"/>
    <property type="evidence" value="ECO:0007669"/>
    <property type="project" value="InterPro"/>
</dbReference>
<proteinExistence type="predicted"/>
<evidence type="ECO:0000259" key="1">
    <source>
        <dbReference type="PROSITE" id="PS51186"/>
    </source>
</evidence>
<sequence>MPVSRSAEFESVSFYIRPAVLTDLQDVATVLASSFYPPLGWQRWLYPLFRFSIHEDLKQRLQGGHPHYRCLTAIAPDRITRQPTVIGTVEVAYRQPHLWTFHRLPWVYLSNLAVCPHYRRQGVARRLLQAAEQLTLDWGFGDLSLHVMTDNSQARQLYEGMGYQLHRVEPTLLSLFNFQPSRLLLRKTISPPQRSSSVFQYVDPTASEPSH</sequence>
<dbReference type="InterPro" id="IPR000182">
    <property type="entry name" value="GNAT_dom"/>
</dbReference>
<dbReference type="Proteomes" id="UP000292459">
    <property type="component" value="Unassembled WGS sequence"/>
</dbReference>
<dbReference type="InterPro" id="IPR016181">
    <property type="entry name" value="Acyl_CoA_acyltransferase"/>
</dbReference>
<dbReference type="PANTHER" id="PTHR47443:SF3">
    <property type="entry name" value="GCN5-RELATED N-ACETYLTRANSFERASE 4, CHLOROPLASTIC"/>
    <property type="match status" value="1"/>
</dbReference>
<dbReference type="OrthoDB" id="482525at2"/>
<protein>
    <submittedName>
        <fullName evidence="2">GNAT family N-acetyltransferase</fullName>
    </submittedName>
</protein>
<dbReference type="EMBL" id="QVFV01000008">
    <property type="protein sequence ID" value="RZM75453.1"/>
    <property type="molecule type" value="Genomic_DNA"/>
</dbReference>
<gene>
    <name evidence="2" type="ORF">DYY88_21205</name>
</gene>
<keyword evidence="2" id="KW-0808">Transferase</keyword>
<dbReference type="CDD" id="cd04301">
    <property type="entry name" value="NAT_SF"/>
    <property type="match status" value="1"/>
</dbReference>
<comment type="caution">
    <text evidence="2">The sequence shown here is derived from an EMBL/GenBank/DDBJ whole genome shotgun (WGS) entry which is preliminary data.</text>
</comment>
<feature type="domain" description="N-acetyltransferase" evidence="1">
    <location>
        <begin position="14"/>
        <end position="190"/>
    </location>
</feature>
<accession>A0A4Q7E1Q1</accession>
<organism evidence="2 3">
    <name type="scientific">Leptolyngbya iicbica LK</name>
    <dbReference type="NCBI Taxonomy" id="2294035"/>
    <lineage>
        <taxon>Bacteria</taxon>
        <taxon>Bacillati</taxon>
        <taxon>Cyanobacteriota</taxon>
        <taxon>Cyanophyceae</taxon>
        <taxon>Leptolyngbyales</taxon>
        <taxon>Leptolyngbyaceae</taxon>
        <taxon>Leptolyngbya group</taxon>
        <taxon>Leptolyngbya</taxon>
        <taxon>Leptolyngbya iicbica</taxon>
    </lineage>
</organism>
<dbReference type="SUPFAM" id="SSF55729">
    <property type="entry name" value="Acyl-CoA N-acyltransferases (Nat)"/>
    <property type="match status" value="1"/>
</dbReference>
<dbReference type="AlphaFoldDB" id="A0A4Q7E1Q1"/>
<name>A0A4Q7E1Q1_9CYAN</name>
<evidence type="ECO:0000313" key="2">
    <source>
        <dbReference type="EMBL" id="RZM75453.1"/>
    </source>
</evidence>
<reference evidence="2 3" key="1">
    <citation type="submission" date="2018-11" db="EMBL/GenBank/DDBJ databases">
        <title>Whole genome sequencing of an environmental sample.</title>
        <authorList>
            <person name="Sarangi A.N."/>
            <person name="Singh D."/>
            <person name="Tripathy S."/>
        </authorList>
    </citation>
    <scope>NUCLEOTIDE SEQUENCE [LARGE SCALE GENOMIC DNA]</scope>
    <source>
        <strain evidence="2 3">Lakshadweep</strain>
    </source>
</reference>
<evidence type="ECO:0000313" key="3">
    <source>
        <dbReference type="Proteomes" id="UP000292459"/>
    </source>
</evidence>
<dbReference type="Gene3D" id="3.40.630.30">
    <property type="match status" value="1"/>
</dbReference>
<dbReference type="PANTHER" id="PTHR47443">
    <property type="entry name" value="ACYL-COA N-ACYLTRANSFERASES (NAT) SUPERFAMILY PROTEIN"/>
    <property type="match status" value="1"/>
</dbReference>